<reference evidence="1 2" key="1">
    <citation type="submission" date="2017-06" db="EMBL/GenBank/DDBJ databases">
        <authorList>
            <person name="Kim H.J."/>
            <person name="Triplett B.A."/>
        </authorList>
    </citation>
    <scope>NUCLEOTIDE SEQUENCE [LARGE SCALE GENOMIC DNA]</scope>
    <source>
        <strain evidence="1 2">DSM 29052</strain>
    </source>
</reference>
<evidence type="ECO:0000313" key="1">
    <source>
        <dbReference type="EMBL" id="SNR83197.1"/>
    </source>
</evidence>
<protein>
    <submittedName>
        <fullName evidence="1">Uncharacterized protein</fullName>
    </submittedName>
</protein>
<name>A0A238ZIM4_9RHOB</name>
<evidence type="ECO:0000313" key="2">
    <source>
        <dbReference type="Proteomes" id="UP000198417"/>
    </source>
</evidence>
<dbReference type="Proteomes" id="UP000198417">
    <property type="component" value="Unassembled WGS sequence"/>
</dbReference>
<keyword evidence="2" id="KW-1185">Reference proteome</keyword>
<dbReference type="EMBL" id="FZNN01000032">
    <property type="protein sequence ID" value="SNR83197.1"/>
    <property type="molecule type" value="Genomic_DNA"/>
</dbReference>
<dbReference type="RefSeq" id="WP_089273755.1">
    <property type="nucleotide sequence ID" value="NZ_FZNN01000032.1"/>
</dbReference>
<proteinExistence type="predicted"/>
<accession>A0A238ZIM4</accession>
<organism evidence="1 2">
    <name type="scientific">Puniceibacterium sediminis</name>
    <dbReference type="NCBI Taxonomy" id="1608407"/>
    <lineage>
        <taxon>Bacteria</taxon>
        <taxon>Pseudomonadati</taxon>
        <taxon>Pseudomonadota</taxon>
        <taxon>Alphaproteobacteria</taxon>
        <taxon>Rhodobacterales</taxon>
        <taxon>Paracoccaceae</taxon>
        <taxon>Puniceibacterium</taxon>
    </lineage>
</organism>
<sequence>MLVQICCDAGRRDITVQEIDRFLDRELGDTLQDLIGDDGLSDDALELVAAGGGSEMISPE</sequence>
<dbReference type="AlphaFoldDB" id="A0A238ZIM4"/>
<gene>
    <name evidence="1" type="ORF">SAMN06265370_13226</name>
</gene>